<proteinExistence type="predicted"/>
<dbReference type="SMART" id="SM00564">
    <property type="entry name" value="PQQ"/>
    <property type="match status" value="6"/>
</dbReference>
<dbReference type="Pfam" id="PF13360">
    <property type="entry name" value="PQQ_2"/>
    <property type="match status" value="1"/>
</dbReference>
<dbReference type="InterPro" id="IPR002372">
    <property type="entry name" value="PQQ_rpt_dom"/>
</dbReference>
<dbReference type="InterPro" id="IPR015943">
    <property type="entry name" value="WD40/YVTN_repeat-like_dom_sf"/>
</dbReference>
<feature type="domain" description="Pyrrolo-quinoline quinone repeat" evidence="1">
    <location>
        <begin position="144"/>
        <end position="299"/>
    </location>
</feature>
<organism evidence="2 3">
    <name type="scientific">Halorubrum cibi</name>
    <dbReference type="NCBI Taxonomy" id="413815"/>
    <lineage>
        <taxon>Archaea</taxon>
        <taxon>Methanobacteriati</taxon>
        <taxon>Methanobacteriota</taxon>
        <taxon>Stenosarchaea group</taxon>
        <taxon>Halobacteria</taxon>
        <taxon>Halobacteriales</taxon>
        <taxon>Haloferacaceae</taxon>
        <taxon>Halorubrum</taxon>
    </lineage>
</organism>
<evidence type="ECO:0000313" key="3">
    <source>
        <dbReference type="Proteomes" id="UP000319712"/>
    </source>
</evidence>
<protein>
    <submittedName>
        <fullName evidence="2">Outer membrane protein assembly factor BamB, contains PQQ-like beta-propeller repeat</fullName>
    </submittedName>
</protein>
<dbReference type="PANTHER" id="PTHR34512">
    <property type="entry name" value="CELL SURFACE PROTEIN"/>
    <property type="match status" value="1"/>
</dbReference>
<evidence type="ECO:0000259" key="1">
    <source>
        <dbReference type="Pfam" id="PF13360"/>
    </source>
</evidence>
<dbReference type="AlphaFoldDB" id="A0A521BC53"/>
<keyword evidence="3" id="KW-1185">Reference proteome</keyword>
<dbReference type="RefSeq" id="WP_142985586.1">
    <property type="nucleotide sequence ID" value="NZ_FXTD01000002.1"/>
</dbReference>
<dbReference type="SUPFAM" id="SSF50998">
    <property type="entry name" value="Quinoprotein alcohol dehydrogenase-like"/>
    <property type="match status" value="3"/>
</dbReference>
<dbReference type="Proteomes" id="UP000319712">
    <property type="component" value="Unassembled WGS sequence"/>
</dbReference>
<gene>
    <name evidence="2" type="ORF">SAMN06264867_102154</name>
</gene>
<evidence type="ECO:0000313" key="2">
    <source>
        <dbReference type="EMBL" id="SMO44715.1"/>
    </source>
</evidence>
<name>A0A521BC53_9EURY</name>
<dbReference type="InterPro" id="IPR018391">
    <property type="entry name" value="PQQ_b-propeller_rpt"/>
</dbReference>
<dbReference type="EMBL" id="FXTD01000002">
    <property type="protein sequence ID" value="SMO44715.1"/>
    <property type="molecule type" value="Genomic_DNA"/>
</dbReference>
<dbReference type="InterPro" id="IPR011047">
    <property type="entry name" value="Quinoprotein_ADH-like_sf"/>
</dbReference>
<sequence>MSPYSRRHALRGGLVTATACLAGCVFSRDEDGEENERGRTLHESDVTLSSTASWPSYRRDARNTGYDSDVSGPRDDATVAWRYSARTEAESGVVVDGGRVYAGGSILDGETGQRIGGEWGGHTTTPTVADGTLFVPTFDLEGRDPATGELDWTFEPDSQAGGLGGVTVADGTAYVLGKLGKRGRPPIYAVDGTSGEEEWRWTPDGDEIGSVRSPLAVADDTVYLLDENGIVCAIDRETGDEKWRRPTFVRTSSSPVVVDGTVYFGSEDSEATALRAEDGEPRWRTRLAHESEETVAVTSESVFATGGENVTRLSTADGTIEWERQFDDVGQLGSPTVAGDTVYVGSRSDGTVLALAAGDGTENWRVETRSVSFGDYTRSGVVDGPAVVDGVVYVATEPGDVYAIAEL</sequence>
<reference evidence="2 3" key="1">
    <citation type="submission" date="2017-05" db="EMBL/GenBank/DDBJ databases">
        <authorList>
            <person name="Varghese N."/>
            <person name="Submissions S."/>
        </authorList>
    </citation>
    <scope>NUCLEOTIDE SEQUENCE [LARGE SCALE GENOMIC DNA]</scope>
    <source>
        <strain evidence="2 3">DSM 19504</strain>
    </source>
</reference>
<dbReference type="Gene3D" id="2.130.10.10">
    <property type="entry name" value="YVTN repeat-like/Quinoprotein amine dehydrogenase"/>
    <property type="match status" value="2"/>
</dbReference>
<accession>A0A521BC53</accession>
<dbReference type="PANTHER" id="PTHR34512:SF30">
    <property type="entry name" value="OUTER MEMBRANE PROTEIN ASSEMBLY FACTOR BAMB"/>
    <property type="match status" value="1"/>
</dbReference>